<gene>
    <name evidence="1" type="ORF">A4H96_14315</name>
</gene>
<dbReference type="Proteomes" id="UP000078302">
    <property type="component" value="Unassembled WGS sequence"/>
</dbReference>
<organism evidence="1 2">
    <name type="scientific">Acidithiobacillus ferrooxidans</name>
    <name type="common">Thiobacillus ferrooxidans</name>
    <dbReference type="NCBI Taxonomy" id="920"/>
    <lineage>
        <taxon>Bacteria</taxon>
        <taxon>Pseudomonadati</taxon>
        <taxon>Pseudomonadota</taxon>
        <taxon>Acidithiobacillia</taxon>
        <taxon>Acidithiobacillales</taxon>
        <taxon>Acidithiobacillaceae</taxon>
        <taxon>Acidithiobacillus</taxon>
    </lineage>
</organism>
<dbReference type="InterPro" id="IPR038570">
    <property type="entry name" value="HicA_sf"/>
</dbReference>
<evidence type="ECO:0000313" key="2">
    <source>
        <dbReference type="Proteomes" id="UP000078302"/>
    </source>
</evidence>
<evidence type="ECO:0000313" key="1">
    <source>
        <dbReference type="EMBL" id="OAP87394.1"/>
    </source>
</evidence>
<comment type="caution">
    <text evidence="1">The sequence shown here is derived from an EMBL/GenBank/DDBJ whole genome shotgun (WGS) entry which is preliminary data.</text>
</comment>
<dbReference type="OrthoDB" id="9811409at2"/>
<reference evidence="1 2" key="1">
    <citation type="submission" date="2016-04" db="EMBL/GenBank/DDBJ databases">
        <title>Acidithiobacillus ferrooxidans genome sequencing and assembly.</title>
        <authorList>
            <person name="Zhou Z."/>
        </authorList>
    </citation>
    <scope>NUCLEOTIDE SEQUENCE [LARGE SCALE GENOMIC DNA]</scope>
    <source>
        <strain evidence="1 2">BY0502</strain>
    </source>
</reference>
<dbReference type="SUPFAM" id="SSF54786">
    <property type="entry name" value="YcfA/nrd intein domain"/>
    <property type="match status" value="1"/>
</dbReference>
<dbReference type="AlphaFoldDB" id="A0A179B8M9"/>
<keyword evidence="2" id="KW-1185">Reference proteome</keyword>
<name>A0A179B8M9_ACIFR</name>
<evidence type="ECO:0008006" key="3">
    <source>
        <dbReference type="Google" id="ProtNLM"/>
    </source>
</evidence>
<dbReference type="Gene3D" id="3.30.920.30">
    <property type="entry name" value="Hypothetical protein"/>
    <property type="match status" value="1"/>
</dbReference>
<protein>
    <recommendedName>
        <fullName evidence="3">Type II toxin-antitoxin system HicA family toxin</fullName>
    </recommendedName>
</protein>
<sequence length="75" mass="8658">MNKAIKLREAMKNHPMGWHIDDLQVVARQHGITWRHDGGSHCVFIRLDGRTLPVPAHRPIKPVYIKKFLRLVAGE</sequence>
<accession>A0A179B8M9</accession>
<dbReference type="RefSeq" id="WP_064220198.1">
    <property type="nucleotide sequence ID" value="NZ_LVXZ01000251.1"/>
</dbReference>
<proteinExistence type="predicted"/>
<dbReference type="EMBL" id="LVXZ01000251">
    <property type="protein sequence ID" value="OAP87394.1"/>
    <property type="molecule type" value="Genomic_DNA"/>
</dbReference>